<evidence type="ECO:0000256" key="3">
    <source>
        <dbReference type="SAM" id="Phobius"/>
    </source>
</evidence>
<dbReference type="PROSITE" id="PS50948">
    <property type="entry name" value="PAN"/>
    <property type="match status" value="1"/>
</dbReference>
<dbReference type="InterPro" id="IPR003609">
    <property type="entry name" value="Pan_app"/>
</dbReference>
<dbReference type="Gene3D" id="2.90.10.10">
    <property type="entry name" value="Bulb-type lectin domain"/>
    <property type="match status" value="1"/>
</dbReference>
<feature type="transmembrane region" description="Helical" evidence="3">
    <location>
        <begin position="478"/>
        <end position="500"/>
    </location>
</feature>
<name>A0AAP0PAE9_9MAGN</name>
<dbReference type="Pfam" id="PF01453">
    <property type="entry name" value="B_lectin"/>
    <property type="match status" value="1"/>
</dbReference>
<keyword evidence="3" id="KW-0472">Membrane</keyword>
<keyword evidence="3" id="KW-0812">Transmembrane</keyword>
<evidence type="ECO:0000256" key="1">
    <source>
        <dbReference type="ARBA" id="ARBA00022729"/>
    </source>
</evidence>
<keyword evidence="3" id="KW-1133">Transmembrane helix</keyword>
<dbReference type="Proteomes" id="UP001419268">
    <property type="component" value="Unassembled WGS sequence"/>
</dbReference>
<dbReference type="CDD" id="cd00028">
    <property type="entry name" value="B_lectin"/>
    <property type="match status" value="1"/>
</dbReference>
<organism evidence="7 8">
    <name type="scientific">Stephania cephalantha</name>
    <dbReference type="NCBI Taxonomy" id="152367"/>
    <lineage>
        <taxon>Eukaryota</taxon>
        <taxon>Viridiplantae</taxon>
        <taxon>Streptophyta</taxon>
        <taxon>Embryophyta</taxon>
        <taxon>Tracheophyta</taxon>
        <taxon>Spermatophyta</taxon>
        <taxon>Magnoliopsida</taxon>
        <taxon>Ranunculales</taxon>
        <taxon>Menispermaceae</taxon>
        <taxon>Menispermoideae</taxon>
        <taxon>Cissampelideae</taxon>
        <taxon>Stephania</taxon>
    </lineage>
</organism>
<evidence type="ECO:0000256" key="4">
    <source>
        <dbReference type="SAM" id="SignalP"/>
    </source>
</evidence>
<dbReference type="AlphaFoldDB" id="A0AAP0PAE9"/>
<dbReference type="SUPFAM" id="SSF51110">
    <property type="entry name" value="alpha-D-mannose-specific plant lectins"/>
    <property type="match status" value="1"/>
</dbReference>
<evidence type="ECO:0000313" key="7">
    <source>
        <dbReference type="EMBL" id="KAK9133705.1"/>
    </source>
</evidence>
<proteinExistence type="predicted"/>
<dbReference type="InterPro" id="IPR000858">
    <property type="entry name" value="S_locus_glycoprot_dom"/>
</dbReference>
<dbReference type="EMBL" id="JBBNAG010000005">
    <property type="protein sequence ID" value="KAK9133705.1"/>
    <property type="molecule type" value="Genomic_DNA"/>
</dbReference>
<evidence type="ECO:0000256" key="2">
    <source>
        <dbReference type="ARBA" id="ARBA00023157"/>
    </source>
</evidence>
<keyword evidence="2" id="KW-1015">Disulfide bond</keyword>
<dbReference type="Pfam" id="PF00954">
    <property type="entry name" value="S_locus_glycop"/>
    <property type="match status" value="1"/>
</dbReference>
<evidence type="ECO:0000259" key="6">
    <source>
        <dbReference type="PROSITE" id="PS50948"/>
    </source>
</evidence>
<sequence length="510" mass="56977">MNTMSPPFRALRLIALLLYILSFAPHHHSISTTTATIAAHDTMFAGQSLTINQTLVSRNGKFELGFFTPGDSKKYYIGIWFKQVDAIQKKKTVVWVANRNKPISTDDSFSSEFKLLENGRLLLLMSSSNIPVWSTNSTTSSRPMNDSSVKVVLGDDANLVISSSSNRRRSVIIWQSFDHPTNAFLPGLKLGYNNVTKKGSKLTSWRNSEDPSDGIYSFEWWADRTFNIIWNNSYKFYTSGVWNGRFFSSVPEMNIGHGLMSSFEFTSTEDGSYEFTYFLSNKSLPLNTFLDTSGQMKSIVWSTEARDWTIIWSKPLRHCQVYGVCGAFGVCSENNIDPSLCQCLSGFTQRYPNDWGFLDYSGGCVRKTSLQCSNGDSFSKMPNIRLPDQISPSANALVVDIAKKCELACLQNCSCKAYAYDTNSSSSSSSSIRCLLWYADLLNTEQLAGDEGNDVYIRLAPSSQSRLGGSKMKPSTRWTIVAVVLLGLQSFWGSLSFFFSNGGEENSQER</sequence>
<feature type="domain" description="Bulb-type lectin" evidence="5">
    <location>
        <begin position="40"/>
        <end position="174"/>
    </location>
</feature>
<protein>
    <submittedName>
        <fullName evidence="7">Uncharacterized protein</fullName>
    </submittedName>
</protein>
<keyword evidence="8" id="KW-1185">Reference proteome</keyword>
<feature type="chain" id="PRO_5043015229" evidence="4">
    <location>
        <begin position="30"/>
        <end position="510"/>
    </location>
</feature>
<dbReference type="InterPro" id="IPR036426">
    <property type="entry name" value="Bulb-type_lectin_dom_sf"/>
</dbReference>
<dbReference type="PANTHER" id="PTHR32444">
    <property type="entry name" value="BULB-TYPE LECTIN DOMAIN-CONTAINING PROTEIN"/>
    <property type="match status" value="1"/>
</dbReference>
<feature type="signal peptide" evidence="4">
    <location>
        <begin position="1"/>
        <end position="29"/>
    </location>
</feature>
<dbReference type="Pfam" id="PF08276">
    <property type="entry name" value="PAN_2"/>
    <property type="match status" value="1"/>
</dbReference>
<dbReference type="SMART" id="SM00108">
    <property type="entry name" value="B_lectin"/>
    <property type="match status" value="1"/>
</dbReference>
<accession>A0AAP0PAE9</accession>
<reference evidence="7 8" key="1">
    <citation type="submission" date="2024-01" db="EMBL/GenBank/DDBJ databases">
        <title>Genome assemblies of Stephania.</title>
        <authorList>
            <person name="Yang L."/>
        </authorList>
    </citation>
    <scope>NUCLEOTIDE SEQUENCE [LARGE SCALE GENOMIC DNA]</scope>
    <source>
        <strain evidence="7">JXDWG</strain>
        <tissue evidence="7">Leaf</tissue>
    </source>
</reference>
<evidence type="ECO:0000259" key="5">
    <source>
        <dbReference type="PROSITE" id="PS50927"/>
    </source>
</evidence>
<comment type="caution">
    <text evidence="7">The sequence shown here is derived from an EMBL/GenBank/DDBJ whole genome shotgun (WGS) entry which is preliminary data.</text>
</comment>
<dbReference type="InterPro" id="IPR001480">
    <property type="entry name" value="Bulb-type_lectin_dom"/>
</dbReference>
<evidence type="ECO:0000313" key="8">
    <source>
        <dbReference type="Proteomes" id="UP001419268"/>
    </source>
</evidence>
<keyword evidence="1 4" id="KW-0732">Signal</keyword>
<gene>
    <name evidence="7" type="ORF">Scep_013233</name>
</gene>
<dbReference type="PROSITE" id="PS50927">
    <property type="entry name" value="BULB_LECTIN"/>
    <property type="match status" value="1"/>
</dbReference>
<feature type="domain" description="Apple" evidence="6">
    <location>
        <begin position="372"/>
        <end position="460"/>
    </location>
</feature>
<dbReference type="GO" id="GO:0048544">
    <property type="term" value="P:recognition of pollen"/>
    <property type="evidence" value="ECO:0007669"/>
    <property type="project" value="InterPro"/>
</dbReference>
<dbReference type="PANTHER" id="PTHR32444:SF247">
    <property type="entry name" value="OS01G0958200 PROTEIN"/>
    <property type="match status" value="1"/>
</dbReference>
<dbReference type="SMART" id="SM00473">
    <property type="entry name" value="PAN_AP"/>
    <property type="match status" value="1"/>
</dbReference>
<dbReference type="CDD" id="cd01098">
    <property type="entry name" value="PAN_AP_plant"/>
    <property type="match status" value="1"/>
</dbReference>